<dbReference type="SMART" id="SM00184">
    <property type="entry name" value="RING"/>
    <property type="match status" value="1"/>
</dbReference>
<organism evidence="15 16">
    <name type="scientific">Crotalaria pallida</name>
    <name type="common">Smooth rattlebox</name>
    <name type="synonym">Crotalaria striata</name>
    <dbReference type="NCBI Taxonomy" id="3830"/>
    <lineage>
        <taxon>Eukaryota</taxon>
        <taxon>Viridiplantae</taxon>
        <taxon>Streptophyta</taxon>
        <taxon>Embryophyta</taxon>
        <taxon>Tracheophyta</taxon>
        <taxon>Spermatophyta</taxon>
        <taxon>Magnoliopsida</taxon>
        <taxon>eudicotyledons</taxon>
        <taxon>Gunneridae</taxon>
        <taxon>Pentapetalae</taxon>
        <taxon>rosids</taxon>
        <taxon>fabids</taxon>
        <taxon>Fabales</taxon>
        <taxon>Fabaceae</taxon>
        <taxon>Papilionoideae</taxon>
        <taxon>50 kb inversion clade</taxon>
        <taxon>genistoids sensu lato</taxon>
        <taxon>core genistoids</taxon>
        <taxon>Crotalarieae</taxon>
        <taxon>Crotalaria</taxon>
    </lineage>
</organism>
<comment type="caution">
    <text evidence="15">The sequence shown here is derived from an EMBL/GenBank/DDBJ whole genome shotgun (WGS) entry which is preliminary data.</text>
</comment>
<dbReference type="GO" id="GO:0008270">
    <property type="term" value="F:zinc ion binding"/>
    <property type="evidence" value="ECO:0007669"/>
    <property type="project" value="UniProtKB-KW"/>
</dbReference>
<accession>A0AAN9FPD1</accession>
<evidence type="ECO:0000256" key="3">
    <source>
        <dbReference type="ARBA" id="ARBA00012483"/>
    </source>
</evidence>
<keyword evidence="8" id="KW-0833">Ubl conjugation pathway</keyword>
<evidence type="ECO:0000256" key="1">
    <source>
        <dbReference type="ARBA" id="ARBA00000900"/>
    </source>
</evidence>
<evidence type="ECO:0000256" key="5">
    <source>
        <dbReference type="ARBA" id="ARBA00022692"/>
    </source>
</evidence>
<keyword evidence="5" id="KW-0812">Transmembrane</keyword>
<dbReference type="InterPro" id="IPR001841">
    <property type="entry name" value="Znf_RING"/>
</dbReference>
<keyword evidence="6" id="KW-0479">Metal-binding</keyword>
<keyword evidence="11" id="KW-0472">Membrane</keyword>
<evidence type="ECO:0000256" key="10">
    <source>
        <dbReference type="ARBA" id="ARBA00022989"/>
    </source>
</evidence>
<feature type="compositionally biased region" description="Pro residues" evidence="13">
    <location>
        <begin position="147"/>
        <end position="162"/>
    </location>
</feature>
<gene>
    <name evidence="15" type="ORF">RIF29_16794</name>
</gene>
<comment type="subcellular location">
    <subcellularLocation>
        <location evidence="2">Membrane</location>
        <topology evidence="2">Multi-pass membrane protein</topology>
    </subcellularLocation>
</comment>
<dbReference type="GO" id="GO:0016020">
    <property type="term" value="C:membrane"/>
    <property type="evidence" value="ECO:0007669"/>
    <property type="project" value="UniProtKB-SubCell"/>
</dbReference>
<dbReference type="PROSITE" id="PS50089">
    <property type="entry name" value="ZF_RING_2"/>
    <property type="match status" value="1"/>
</dbReference>
<feature type="compositionally biased region" description="Pro residues" evidence="13">
    <location>
        <begin position="88"/>
        <end position="99"/>
    </location>
</feature>
<keyword evidence="9" id="KW-0862">Zinc</keyword>
<feature type="compositionally biased region" description="Pro residues" evidence="13">
    <location>
        <begin position="107"/>
        <end position="138"/>
    </location>
</feature>
<evidence type="ECO:0000256" key="8">
    <source>
        <dbReference type="ARBA" id="ARBA00022786"/>
    </source>
</evidence>
<evidence type="ECO:0000256" key="6">
    <source>
        <dbReference type="ARBA" id="ARBA00022723"/>
    </source>
</evidence>
<dbReference type="GO" id="GO:0061630">
    <property type="term" value="F:ubiquitin protein ligase activity"/>
    <property type="evidence" value="ECO:0007669"/>
    <property type="project" value="UniProtKB-EC"/>
</dbReference>
<dbReference type="Pfam" id="PF13639">
    <property type="entry name" value="zf-RING_2"/>
    <property type="match status" value="1"/>
</dbReference>
<dbReference type="EMBL" id="JAYWIO010000003">
    <property type="protein sequence ID" value="KAK7275673.1"/>
    <property type="molecule type" value="Genomic_DNA"/>
</dbReference>
<dbReference type="InterPro" id="IPR017907">
    <property type="entry name" value="Znf_RING_CS"/>
</dbReference>
<evidence type="ECO:0000259" key="14">
    <source>
        <dbReference type="PROSITE" id="PS50089"/>
    </source>
</evidence>
<feature type="domain" description="RING-type" evidence="14">
    <location>
        <begin position="232"/>
        <end position="275"/>
    </location>
</feature>
<sequence>MPLNHGQGQSKRWYRQCFVPINSDSSDDSDTESVVVLPHTSTPTSTTTTTWEEQLSESPPELLFSIMLPPPPPPPSSIWDEELSPPLSLLPPPPPPPPSSIWDEEPLPPPPLPPPSSEGLSPPPSLLLPPSPLPPFPPRSTWDEELSPPPSRLLPLPPPPPTTISSTWDEIFQSSPSLSLSPPSPPPHPLFSPPIVVSSTSMLRTTTLFTHQPSISMVKISELHEKDKDTKCPICMEEFKDGEQASKLPCNHTYCYECIHRWLNINNNKTCPVCRLHLDDWKLVGDTSLDQQLQNHEAVRENHVSVHTNSSTAWEYFFPFLPDSQVAESSSAGGNSDIEGDYDSARDELVDAIENGDIVGTSQSGHA</sequence>
<dbReference type="Proteomes" id="UP001372338">
    <property type="component" value="Unassembled WGS sequence"/>
</dbReference>
<dbReference type="EC" id="2.3.2.27" evidence="3"/>
<keyword evidence="10" id="KW-1133">Transmembrane helix</keyword>
<dbReference type="Gene3D" id="3.30.40.10">
    <property type="entry name" value="Zinc/RING finger domain, C3HC4 (zinc finger)"/>
    <property type="match status" value="1"/>
</dbReference>
<feature type="compositionally biased region" description="Low complexity" evidence="13">
    <location>
        <begin position="40"/>
        <end position="63"/>
    </location>
</feature>
<dbReference type="AlphaFoldDB" id="A0AAN9FPD1"/>
<comment type="catalytic activity">
    <reaction evidence="1">
        <text>S-ubiquitinyl-[E2 ubiquitin-conjugating enzyme]-L-cysteine + [acceptor protein]-L-lysine = [E2 ubiquitin-conjugating enzyme]-L-cysteine + N(6)-ubiquitinyl-[acceptor protein]-L-lysine.</text>
        <dbReference type="EC" id="2.3.2.27"/>
    </reaction>
</comment>
<protein>
    <recommendedName>
        <fullName evidence="3">RING-type E3 ubiquitin transferase</fullName>
        <ecNumber evidence="3">2.3.2.27</ecNumber>
    </recommendedName>
</protein>
<evidence type="ECO:0000256" key="7">
    <source>
        <dbReference type="ARBA" id="ARBA00022771"/>
    </source>
</evidence>
<dbReference type="GO" id="GO:0016567">
    <property type="term" value="P:protein ubiquitination"/>
    <property type="evidence" value="ECO:0007669"/>
    <property type="project" value="TreeGrafter"/>
</dbReference>
<dbReference type="CDD" id="cd16454">
    <property type="entry name" value="RING-H2_PA-TM-RING"/>
    <property type="match status" value="1"/>
</dbReference>
<proteinExistence type="predicted"/>
<dbReference type="GO" id="GO:0006511">
    <property type="term" value="P:ubiquitin-dependent protein catabolic process"/>
    <property type="evidence" value="ECO:0007669"/>
    <property type="project" value="TreeGrafter"/>
</dbReference>
<evidence type="ECO:0000256" key="13">
    <source>
        <dbReference type="SAM" id="MobiDB-lite"/>
    </source>
</evidence>
<dbReference type="InterPro" id="IPR013083">
    <property type="entry name" value="Znf_RING/FYVE/PHD"/>
</dbReference>
<evidence type="ECO:0000256" key="9">
    <source>
        <dbReference type="ARBA" id="ARBA00022833"/>
    </source>
</evidence>
<dbReference type="PROSITE" id="PS00518">
    <property type="entry name" value="ZF_RING_1"/>
    <property type="match status" value="1"/>
</dbReference>
<name>A0AAN9FPD1_CROPI</name>
<keyword evidence="7 12" id="KW-0863">Zinc-finger</keyword>
<dbReference type="GO" id="GO:0000325">
    <property type="term" value="C:plant-type vacuole"/>
    <property type="evidence" value="ECO:0007669"/>
    <property type="project" value="TreeGrafter"/>
</dbReference>
<evidence type="ECO:0000256" key="2">
    <source>
        <dbReference type="ARBA" id="ARBA00004141"/>
    </source>
</evidence>
<evidence type="ECO:0000256" key="4">
    <source>
        <dbReference type="ARBA" id="ARBA00022679"/>
    </source>
</evidence>
<feature type="region of interest" description="Disordered" evidence="13">
    <location>
        <begin position="20"/>
        <end position="167"/>
    </location>
</feature>
<dbReference type="SUPFAM" id="SSF57850">
    <property type="entry name" value="RING/U-box"/>
    <property type="match status" value="1"/>
</dbReference>
<evidence type="ECO:0000313" key="16">
    <source>
        <dbReference type="Proteomes" id="UP001372338"/>
    </source>
</evidence>
<evidence type="ECO:0000313" key="15">
    <source>
        <dbReference type="EMBL" id="KAK7275673.1"/>
    </source>
</evidence>
<keyword evidence="16" id="KW-1185">Reference proteome</keyword>
<evidence type="ECO:0000256" key="11">
    <source>
        <dbReference type="ARBA" id="ARBA00023136"/>
    </source>
</evidence>
<dbReference type="PANTHER" id="PTHR45977:SF13">
    <property type="entry name" value="GB|AAF27103.1"/>
    <property type="match status" value="1"/>
</dbReference>
<keyword evidence="4" id="KW-0808">Transferase</keyword>
<reference evidence="15 16" key="1">
    <citation type="submission" date="2024-01" db="EMBL/GenBank/DDBJ databases">
        <title>The genomes of 5 underutilized Papilionoideae crops provide insights into root nodulation and disease resistanc.</title>
        <authorList>
            <person name="Yuan L."/>
        </authorList>
    </citation>
    <scope>NUCLEOTIDE SEQUENCE [LARGE SCALE GENOMIC DNA]</scope>
    <source>
        <strain evidence="15">ZHUSHIDOU_FW_LH</strain>
        <tissue evidence="15">Leaf</tissue>
    </source>
</reference>
<dbReference type="PANTHER" id="PTHR45977">
    <property type="entry name" value="TARGET OF ERK KINASE MPK-1"/>
    <property type="match status" value="1"/>
</dbReference>
<evidence type="ECO:0000256" key="12">
    <source>
        <dbReference type="PROSITE-ProRule" id="PRU00175"/>
    </source>
</evidence>